<organism evidence="2 3">
    <name type="scientific">Thalassotalea insulae</name>
    <dbReference type="NCBI Taxonomy" id="2056778"/>
    <lineage>
        <taxon>Bacteria</taxon>
        <taxon>Pseudomonadati</taxon>
        <taxon>Pseudomonadota</taxon>
        <taxon>Gammaproteobacteria</taxon>
        <taxon>Alteromonadales</taxon>
        <taxon>Colwelliaceae</taxon>
        <taxon>Thalassotalea</taxon>
    </lineage>
</organism>
<keyword evidence="2" id="KW-0966">Cell projection</keyword>
<dbReference type="EMBL" id="BSST01000001">
    <property type="protein sequence ID" value="GLX78719.1"/>
    <property type="molecule type" value="Genomic_DNA"/>
</dbReference>
<accession>A0ABQ6GSW6</accession>
<sequence length="97" mass="10220">MEIQSAFNSGIQGFNKATETANQAAADIVASTTFDEQDFSTDTETGGSETQTASAEQRPNLNQSIVELKVAEHQAKASAKVIKSADENLGTLLDVSV</sequence>
<protein>
    <submittedName>
        <fullName evidence="2">Flagellar hook protein FlgE</fullName>
    </submittedName>
</protein>
<reference evidence="2 3" key="1">
    <citation type="submission" date="2023-03" db="EMBL/GenBank/DDBJ databases">
        <title>Draft genome sequence of Thalassotalea insulae KCTC 62186T.</title>
        <authorList>
            <person name="Sawabe T."/>
        </authorList>
    </citation>
    <scope>NUCLEOTIDE SEQUENCE [LARGE SCALE GENOMIC DNA]</scope>
    <source>
        <strain evidence="2 3">KCTC 62186</strain>
    </source>
</reference>
<gene>
    <name evidence="2" type="ORF">tinsulaeT_20590</name>
</gene>
<comment type="caution">
    <text evidence="2">The sequence shown here is derived from an EMBL/GenBank/DDBJ whole genome shotgun (WGS) entry which is preliminary data.</text>
</comment>
<feature type="compositionally biased region" description="Polar residues" evidence="1">
    <location>
        <begin position="42"/>
        <end position="60"/>
    </location>
</feature>
<evidence type="ECO:0000313" key="3">
    <source>
        <dbReference type="Proteomes" id="UP001157186"/>
    </source>
</evidence>
<proteinExistence type="predicted"/>
<dbReference type="Proteomes" id="UP001157186">
    <property type="component" value="Unassembled WGS sequence"/>
</dbReference>
<evidence type="ECO:0000313" key="2">
    <source>
        <dbReference type="EMBL" id="GLX78719.1"/>
    </source>
</evidence>
<keyword evidence="2" id="KW-0969">Cilium</keyword>
<evidence type="ECO:0000256" key="1">
    <source>
        <dbReference type="SAM" id="MobiDB-lite"/>
    </source>
</evidence>
<name>A0ABQ6GSW6_9GAMM</name>
<feature type="region of interest" description="Disordered" evidence="1">
    <location>
        <begin position="34"/>
        <end position="60"/>
    </location>
</feature>
<keyword evidence="3" id="KW-1185">Reference proteome</keyword>
<keyword evidence="2" id="KW-0282">Flagellum</keyword>
<dbReference type="RefSeq" id="WP_284244590.1">
    <property type="nucleotide sequence ID" value="NZ_BSST01000001.1"/>
</dbReference>